<name>A0ABR1FBK8_9ASCO</name>
<dbReference type="PANTHER" id="PTHR43658">
    <property type="entry name" value="SHORT-CHAIN DEHYDROGENASE/REDUCTASE"/>
    <property type="match status" value="1"/>
</dbReference>
<evidence type="ECO:0000256" key="2">
    <source>
        <dbReference type="ARBA" id="ARBA00023002"/>
    </source>
</evidence>
<accession>A0ABR1FBK8</accession>
<dbReference type="InterPro" id="IPR057326">
    <property type="entry name" value="KR_dom"/>
</dbReference>
<dbReference type="PANTHER" id="PTHR43658:SF8">
    <property type="entry name" value="17-BETA-HYDROXYSTEROID DEHYDROGENASE 14-RELATED"/>
    <property type="match status" value="1"/>
</dbReference>
<evidence type="ECO:0000313" key="4">
    <source>
        <dbReference type="EMBL" id="KAK7207147.1"/>
    </source>
</evidence>
<keyword evidence="5" id="KW-1185">Reference proteome</keyword>
<dbReference type="InterPro" id="IPR020904">
    <property type="entry name" value="Sc_DH/Rdtase_CS"/>
</dbReference>
<organism evidence="4 5">
    <name type="scientific">Myxozyma melibiosi</name>
    <dbReference type="NCBI Taxonomy" id="54550"/>
    <lineage>
        <taxon>Eukaryota</taxon>
        <taxon>Fungi</taxon>
        <taxon>Dikarya</taxon>
        <taxon>Ascomycota</taxon>
        <taxon>Saccharomycotina</taxon>
        <taxon>Lipomycetes</taxon>
        <taxon>Lipomycetales</taxon>
        <taxon>Lipomycetaceae</taxon>
        <taxon>Myxozyma</taxon>
    </lineage>
</organism>
<keyword evidence="2" id="KW-0560">Oxidoreductase</keyword>
<protein>
    <submittedName>
        <fullName evidence="4">3-hydroxyacyl-CoA dehydrogenase type-2</fullName>
    </submittedName>
</protein>
<dbReference type="GeneID" id="90036835"/>
<evidence type="ECO:0000313" key="5">
    <source>
        <dbReference type="Proteomes" id="UP001498771"/>
    </source>
</evidence>
<sequence length="240" mass="25516">MFINNRTFIISGGISGLGLAAALSLVSAGAHVALFDRNSDLGQDVLKSHFNSKPVARFYAVDVTDYNDLESAVDHVVAWASDSNFPLGGVVFLDINLTGTYSLATLVASRLARSPALPSEPDAERGVIILVSSVAGLEGQLGQTAYAASKGAIASLALPLARDLARWGIRVNALAPAVFETAMSAYMPEKTRQKLYSQLEFPKRFGKAEEFAEMALSLIRNGIVNGTIVRLDGATRMGKL</sequence>
<dbReference type="SUPFAM" id="SSF51735">
    <property type="entry name" value="NAD(P)-binding Rossmann-fold domains"/>
    <property type="match status" value="1"/>
</dbReference>
<dbReference type="InterPro" id="IPR002347">
    <property type="entry name" value="SDR_fam"/>
</dbReference>
<dbReference type="RefSeq" id="XP_064770180.1">
    <property type="nucleotide sequence ID" value="XM_064911323.1"/>
</dbReference>
<dbReference type="InterPro" id="IPR036291">
    <property type="entry name" value="NAD(P)-bd_dom_sf"/>
</dbReference>
<comment type="caution">
    <text evidence="4">The sequence shown here is derived from an EMBL/GenBank/DDBJ whole genome shotgun (WGS) entry which is preliminary data.</text>
</comment>
<dbReference type="PROSITE" id="PS00061">
    <property type="entry name" value="ADH_SHORT"/>
    <property type="match status" value="1"/>
</dbReference>
<dbReference type="EMBL" id="JBBJBU010000001">
    <property type="protein sequence ID" value="KAK7207147.1"/>
    <property type="molecule type" value="Genomic_DNA"/>
</dbReference>
<proteinExistence type="predicted"/>
<evidence type="ECO:0000259" key="3">
    <source>
        <dbReference type="SMART" id="SM00822"/>
    </source>
</evidence>
<dbReference type="PRINTS" id="PR00081">
    <property type="entry name" value="GDHRDH"/>
</dbReference>
<keyword evidence="1" id="KW-0521">NADP</keyword>
<reference evidence="4 5" key="1">
    <citation type="submission" date="2024-03" db="EMBL/GenBank/DDBJ databases">
        <title>Genome-scale model development and genomic sequencing of the oleaginous clade Lipomyces.</title>
        <authorList>
            <consortium name="Lawrence Berkeley National Laboratory"/>
            <person name="Czajka J.J."/>
            <person name="Han Y."/>
            <person name="Kim J."/>
            <person name="Mondo S.J."/>
            <person name="Hofstad B.A."/>
            <person name="Robles A."/>
            <person name="Haridas S."/>
            <person name="Riley R."/>
            <person name="LaButti K."/>
            <person name="Pangilinan J."/>
            <person name="Andreopoulos W."/>
            <person name="Lipzen A."/>
            <person name="Yan J."/>
            <person name="Wang M."/>
            <person name="Ng V."/>
            <person name="Grigoriev I.V."/>
            <person name="Spatafora J.W."/>
            <person name="Magnuson J.K."/>
            <person name="Baker S.E."/>
            <person name="Pomraning K.R."/>
        </authorList>
    </citation>
    <scope>NUCLEOTIDE SEQUENCE [LARGE SCALE GENOMIC DNA]</scope>
    <source>
        <strain evidence="4 5">Phaff 52-87</strain>
    </source>
</reference>
<dbReference type="Pfam" id="PF00106">
    <property type="entry name" value="adh_short"/>
    <property type="match status" value="2"/>
</dbReference>
<evidence type="ECO:0000256" key="1">
    <source>
        <dbReference type="ARBA" id="ARBA00022857"/>
    </source>
</evidence>
<dbReference type="Proteomes" id="UP001498771">
    <property type="component" value="Unassembled WGS sequence"/>
</dbReference>
<gene>
    <name evidence="4" type="ORF">BZA70DRAFT_270593</name>
</gene>
<dbReference type="Gene3D" id="3.40.50.720">
    <property type="entry name" value="NAD(P)-binding Rossmann-like Domain"/>
    <property type="match status" value="2"/>
</dbReference>
<feature type="domain" description="Ketoreductase" evidence="3">
    <location>
        <begin position="6"/>
        <end position="177"/>
    </location>
</feature>
<dbReference type="SMART" id="SM00822">
    <property type="entry name" value="PKS_KR"/>
    <property type="match status" value="1"/>
</dbReference>